<dbReference type="AlphaFoldDB" id="A0A3M9N0L4"/>
<sequence length="148" mass="16923">MMNIKELELSYLEQELLNLFNKMGEHKIRRKSVTVEEDQEATNKLGELMGLNKKLKSMAWVGMNKRPDDYKFDAMLEEIENFYRPLSIKAIVTDALTEPDLSGQRNVIGLLKTSKRPSAIIDFIKTGEFTLDELKGIETVINLVIANC</sequence>
<dbReference type="Proteomes" id="UP000271010">
    <property type="component" value="Unassembled WGS sequence"/>
</dbReference>
<organism evidence="1 2">
    <name type="scientific">Rufibacter immobilis</name>
    <dbReference type="NCBI Taxonomy" id="1348778"/>
    <lineage>
        <taxon>Bacteria</taxon>
        <taxon>Pseudomonadati</taxon>
        <taxon>Bacteroidota</taxon>
        <taxon>Cytophagia</taxon>
        <taxon>Cytophagales</taxon>
        <taxon>Hymenobacteraceae</taxon>
        <taxon>Rufibacter</taxon>
    </lineage>
</organism>
<name>A0A3M9N0L4_9BACT</name>
<evidence type="ECO:0000313" key="2">
    <source>
        <dbReference type="Proteomes" id="UP000271010"/>
    </source>
</evidence>
<protein>
    <submittedName>
        <fullName evidence="1">Uncharacterized protein</fullName>
    </submittedName>
</protein>
<comment type="caution">
    <text evidence="1">The sequence shown here is derived from an EMBL/GenBank/DDBJ whole genome shotgun (WGS) entry which is preliminary data.</text>
</comment>
<accession>A0A3M9N0L4</accession>
<reference evidence="1 2" key="1">
    <citation type="submission" date="2018-11" db="EMBL/GenBank/DDBJ databases">
        <title>Rufibacter latericius sp. nov., isolated from water in Baiyang Lake.</title>
        <authorList>
            <person name="Yang Y."/>
        </authorList>
    </citation>
    <scope>NUCLEOTIDE SEQUENCE [LARGE SCALE GENOMIC DNA]</scope>
    <source>
        <strain evidence="1 2">MCC P1</strain>
    </source>
</reference>
<gene>
    <name evidence="1" type="ORF">EFA69_06500</name>
</gene>
<evidence type="ECO:0000313" key="1">
    <source>
        <dbReference type="EMBL" id="RNI30937.1"/>
    </source>
</evidence>
<dbReference type="EMBL" id="RJJE01000006">
    <property type="protein sequence ID" value="RNI30937.1"/>
    <property type="molecule type" value="Genomic_DNA"/>
</dbReference>
<dbReference type="RefSeq" id="WP_123132296.1">
    <property type="nucleotide sequence ID" value="NZ_RJJE01000006.1"/>
</dbReference>
<proteinExistence type="predicted"/>
<keyword evidence="2" id="KW-1185">Reference proteome</keyword>